<gene>
    <name evidence="1" type="ORF">C9I57_08295</name>
</gene>
<name>A0A2T3XYN0_9BURK</name>
<dbReference type="EMBL" id="PYUC01000003">
    <property type="protein sequence ID" value="PTB21618.1"/>
    <property type="molecule type" value="Genomic_DNA"/>
</dbReference>
<organism evidence="1 2">
    <name type="scientific">Trinickia symbiotica</name>
    <dbReference type="NCBI Taxonomy" id="863227"/>
    <lineage>
        <taxon>Bacteria</taxon>
        <taxon>Pseudomonadati</taxon>
        <taxon>Pseudomonadota</taxon>
        <taxon>Betaproteobacteria</taxon>
        <taxon>Burkholderiales</taxon>
        <taxon>Burkholderiaceae</taxon>
        <taxon>Trinickia</taxon>
    </lineage>
</organism>
<reference evidence="1 2" key="1">
    <citation type="submission" date="2018-03" db="EMBL/GenBank/DDBJ databases">
        <title>Whole genome analyses suggest that Burkholderia sensu lato contains two further novel genera in the rhizoxinica-symbiotica group Mycetohabitans gen. nov., and Trinickia gen. nov.: implications for the evolution of diazotrophy and nodulation in the Burkholderiaceae.</title>
        <authorList>
            <person name="Estrada De Los Santos P."/>
            <person name="Palmer M."/>
            <person name="Chavez-Ramirez B."/>
            <person name="Steenkamp E.T."/>
            <person name="Hirsch A.M."/>
            <person name="Manyaka P."/>
            <person name="Maluk M."/>
            <person name="Lafos M."/>
            <person name="Crook M."/>
            <person name="Gross E."/>
            <person name="Simon M.F."/>
            <person name="Bueno Dos Reis Junior F."/>
            <person name="Poole P.S."/>
            <person name="Venter S.N."/>
            <person name="James E.K."/>
        </authorList>
    </citation>
    <scope>NUCLEOTIDE SEQUENCE [LARGE SCALE GENOMIC DNA]</scope>
    <source>
        <strain evidence="1 2">JPY-366</strain>
    </source>
</reference>
<evidence type="ECO:0000313" key="2">
    <source>
        <dbReference type="Proteomes" id="UP000240638"/>
    </source>
</evidence>
<comment type="caution">
    <text evidence="1">The sequence shown here is derived from an EMBL/GenBank/DDBJ whole genome shotgun (WGS) entry which is preliminary data.</text>
</comment>
<dbReference type="AlphaFoldDB" id="A0A2T3XYN0"/>
<proteinExistence type="predicted"/>
<evidence type="ECO:0000313" key="1">
    <source>
        <dbReference type="EMBL" id="PTB21618.1"/>
    </source>
</evidence>
<accession>A0A2T3XYN0</accession>
<protein>
    <submittedName>
        <fullName evidence="1">Uncharacterized protein</fullName>
    </submittedName>
</protein>
<dbReference type="Proteomes" id="UP000240638">
    <property type="component" value="Unassembled WGS sequence"/>
</dbReference>
<sequence length="105" mass="11095">MPLLPVNESGHPDFAAAEPDLLIGLAESAELLSHILHDGFSAIGVLHVCTAPGIANGDITATHTVAIGRLMVELAEALAHTQGLSHECRRYTVDYIGDGRVIDDE</sequence>